<accession>A0A1X7A4Y0</accession>
<dbReference type="EMBL" id="FWFY01000019">
    <property type="protein sequence ID" value="SLN70856.1"/>
    <property type="molecule type" value="Genomic_DNA"/>
</dbReference>
<gene>
    <name evidence="4" type="ORF">CLV79_12025</name>
    <name evidence="5" type="ORF">LOS8367_03580</name>
</gene>
<organism evidence="5 6">
    <name type="scientific">Limimaricola soesokkakensis</name>
    <dbReference type="NCBI Taxonomy" id="1343159"/>
    <lineage>
        <taxon>Bacteria</taxon>
        <taxon>Pseudomonadati</taxon>
        <taxon>Pseudomonadota</taxon>
        <taxon>Alphaproteobacteria</taxon>
        <taxon>Rhodobacterales</taxon>
        <taxon>Paracoccaceae</taxon>
        <taxon>Limimaricola</taxon>
    </lineage>
</organism>
<evidence type="ECO:0000256" key="1">
    <source>
        <dbReference type="ARBA" id="ARBA00023172"/>
    </source>
</evidence>
<evidence type="ECO:0000313" key="4">
    <source>
        <dbReference type="EMBL" id="PSK80683.1"/>
    </source>
</evidence>
<evidence type="ECO:0000259" key="3">
    <source>
        <dbReference type="Pfam" id="PF00589"/>
    </source>
</evidence>
<evidence type="ECO:0000313" key="7">
    <source>
        <dbReference type="Proteomes" id="UP000240624"/>
    </source>
</evidence>
<sequence>MTITNLKQVEEYLPELGYAPSFEKNLRASIRKSAEIYKTELERIPADLAEFDRKWGRGRVRHVPAPFREADKFRTWRKHNRMVLRRLSGASVPPVLGTEWSTLLAFVKENQGPGKLLGANSHLTFGVLARTASAAGVRPAEITDDWVNRVAVGLETSQRKSLRRGIARFNAIIAKRTCRPEMEHLLPVKEVAQPVALRPAGNRWLRSAGHPGARVLWTEFDEIIARKKHGEDAPLAGAPVQFKSNSEKSYAESLNWLLGGLVAEDLIEDGADLAEVITHANLVTAINYWITARRARGQSIKTSTLHNHVSRLVHLATTYLDLAPREADRLRKLRKKPTVRTVSVGKMSQTREDWIKEFDLDPAKQERAHRLPEDLMARAERVLAKERAGKRLRPIEMMDALRAGVAATIAAILFRASPVRSANLRTLRMRGEGAEFDLTAFERDKRLAELRLSIPGEQVKNETHIDEIADDDLAPVLTWYLQEIRPRLVSAHPFNKPYTDSDYLFPSTTDRPMERSNFSEMFRRACLEVNFVMTMHQARHVCAYWILSVDPNAWDEAAALLGDNELTVRKYYAWMNKRRASQAGRAKLQQARKGVRKHRPGAFDNAA</sequence>
<evidence type="ECO:0000313" key="5">
    <source>
        <dbReference type="EMBL" id="SLN70856.1"/>
    </source>
</evidence>
<evidence type="ECO:0000256" key="2">
    <source>
        <dbReference type="SAM" id="MobiDB-lite"/>
    </source>
</evidence>
<dbReference type="InterPro" id="IPR013762">
    <property type="entry name" value="Integrase-like_cat_sf"/>
</dbReference>
<protein>
    <submittedName>
        <fullName evidence="5">Phage integrase family protein</fullName>
    </submittedName>
</protein>
<keyword evidence="1" id="KW-0233">DNA recombination</keyword>
<dbReference type="AlphaFoldDB" id="A0A1X7A4Y0"/>
<dbReference type="Gene3D" id="1.10.443.10">
    <property type="entry name" value="Intergrase catalytic core"/>
    <property type="match status" value="1"/>
</dbReference>
<dbReference type="SUPFAM" id="SSF56349">
    <property type="entry name" value="DNA breaking-rejoining enzymes"/>
    <property type="match status" value="1"/>
</dbReference>
<reference evidence="4 7" key="2">
    <citation type="submission" date="2018-03" db="EMBL/GenBank/DDBJ databases">
        <title>Genomic Encyclopedia of Archaeal and Bacterial Type Strains, Phase II (KMG-II): from individual species to whole genera.</title>
        <authorList>
            <person name="Goeker M."/>
        </authorList>
    </citation>
    <scope>NUCLEOTIDE SEQUENCE [LARGE SCALE GENOMIC DNA]</scope>
    <source>
        <strain evidence="4 7">DSM 29956</strain>
    </source>
</reference>
<dbReference type="InterPro" id="IPR002104">
    <property type="entry name" value="Integrase_catalytic"/>
</dbReference>
<feature type="domain" description="Tyr recombinase" evidence="3">
    <location>
        <begin position="496"/>
        <end position="547"/>
    </location>
</feature>
<keyword evidence="7" id="KW-1185">Reference proteome</keyword>
<feature type="region of interest" description="Disordered" evidence="2">
    <location>
        <begin position="583"/>
        <end position="607"/>
    </location>
</feature>
<dbReference type="InterPro" id="IPR011010">
    <property type="entry name" value="DNA_brk_join_enz"/>
</dbReference>
<evidence type="ECO:0000313" key="6">
    <source>
        <dbReference type="Proteomes" id="UP000193495"/>
    </source>
</evidence>
<dbReference type="EMBL" id="PYGB01000020">
    <property type="protein sequence ID" value="PSK80683.1"/>
    <property type="molecule type" value="Genomic_DNA"/>
</dbReference>
<dbReference type="RefSeq" id="WP_085897873.1">
    <property type="nucleotide sequence ID" value="NZ_FWFY01000019.1"/>
</dbReference>
<proteinExistence type="predicted"/>
<dbReference type="Pfam" id="PF00589">
    <property type="entry name" value="Phage_integrase"/>
    <property type="match status" value="1"/>
</dbReference>
<dbReference type="Proteomes" id="UP000240624">
    <property type="component" value="Unassembled WGS sequence"/>
</dbReference>
<name>A0A1X7A4Y0_9RHOB</name>
<reference evidence="5 6" key="1">
    <citation type="submission" date="2017-03" db="EMBL/GenBank/DDBJ databases">
        <authorList>
            <person name="Afonso C.L."/>
            <person name="Miller P.J."/>
            <person name="Scott M.A."/>
            <person name="Spackman E."/>
            <person name="Goraichik I."/>
            <person name="Dimitrov K.M."/>
            <person name="Suarez D.L."/>
            <person name="Swayne D.E."/>
        </authorList>
    </citation>
    <scope>NUCLEOTIDE SEQUENCE [LARGE SCALE GENOMIC DNA]</scope>
    <source>
        <strain evidence="5 6">CECT 8367</strain>
    </source>
</reference>
<dbReference type="Proteomes" id="UP000193495">
    <property type="component" value="Unassembled WGS sequence"/>
</dbReference>
<dbReference type="GO" id="GO:0006310">
    <property type="term" value="P:DNA recombination"/>
    <property type="evidence" value="ECO:0007669"/>
    <property type="project" value="UniProtKB-KW"/>
</dbReference>
<dbReference type="GO" id="GO:0015074">
    <property type="term" value="P:DNA integration"/>
    <property type="evidence" value="ECO:0007669"/>
    <property type="project" value="InterPro"/>
</dbReference>
<dbReference type="GO" id="GO:0003677">
    <property type="term" value="F:DNA binding"/>
    <property type="evidence" value="ECO:0007669"/>
    <property type="project" value="InterPro"/>
</dbReference>